<dbReference type="GO" id="GO:0005524">
    <property type="term" value="F:ATP binding"/>
    <property type="evidence" value="ECO:0007669"/>
    <property type="project" value="InterPro"/>
</dbReference>
<organism evidence="6 7">
    <name type="scientific">Tetrapyrgos nigripes</name>
    <dbReference type="NCBI Taxonomy" id="182062"/>
    <lineage>
        <taxon>Eukaryota</taxon>
        <taxon>Fungi</taxon>
        <taxon>Dikarya</taxon>
        <taxon>Basidiomycota</taxon>
        <taxon>Agaricomycotina</taxon>
        <taxon>Agaricomycetes</taxon>
        <taxon>Agaricomycetidae</taxon>
        <taxon>Agaricales</taxon>
        <taxon>Marasmiineae</taxon>
        <taxon>Marasmiaceae</taxon>
        <taxon>Tetrapyrgos</taxon>
    </lineage>
</organism>
<keyword evidence="3" id="KW-0418">Kinase</keyword>
<evidence type="ECO:0000313" key="6">
    <source>
        <dbReference type="EMBL" id="KAF5366424.1"/>
    </source>
</evidence>
<protein>
    <recommendedName>
        <fullName evidence="5">Alpha-type protein kinase domain-containing protein</fullName>
    </recommendedName>
</protein>
<keyword evidence="2" id="KW-0808">Transferase</keyword>
<feature type="compositionally biased region" description="Acidic residues" evidence="4">
    <location>
        <begin position="433"/>
        <end position="446"/>
    </location>
</feature>
<feature type="compositionally biased region" description="Basic and acidic residues" evidence="4">
    <location>
        <begin position="416"/>
        <end position="427"/>
    </location>
</feature>
<comment type="caution">
    <text evidence="6">The sequence shown here is derived from an EMBL/GenBank/DDBJ whole genome shotgun (WGS) entry which is preliminary data.</text>
</comment>
<keyword evidence="7" id="KW-1185">Reference proteome</keyword>
<evidence type="ECO:0000256" key="1">
    <source>
        <dbReference type="ARBA" id="ARBA00022527"/>
    </source>
</evidence>
<feature type="region of interest" description="Disordered" evidence="4">
    <location>
        <begin position="132"/>
        <end position="168"/>
    </location>
</feature>
<evidence type="ECO:0000256" key="3">
    <source>
        <dbReference type="ARBA" id="ARBA00022777"/>
    </source>
</evidence>
<reference evidence="6 7" key="1">
    <citation type="journal article" date="2020" name="ISME J.">
        <title>Uncovering the hidden diversity of litter-decomposition mechanisms in mushroom-forming fungi.</title>
        <authorList>
            <person name="Floudas D."/>
            <person name="Bentzer J."/>
            <person name="Ahren D."/>
            <person name="Johansson T."/>
            <person name="Persson P."/>
            <person name="Tunlid A."/>
        </authorList>
    </citation>
    <scope>NUCLEOTIDE SEQUENCE [LARGE SCALE GENOMIC DNA]</scope>
    <source>
        <strain evidence="6 7">CBS 291.85</strain>
    </source>
</reference>
<evidence type="ECO:0000313" key="7">
    <source>
        <dbReference type="Proteomes" id="UP000559256"/>
    </source>
</evidence>
<feature type="domain" description="Alpha-type protein kinase" evidence="5">
    <location>
        <begin position="459"/>
        <end position="692"/>
    </location>
</feature>
<evidence type="ECO:0000259" key="5">
    <source>
        <dbReference type="PROSITE" id="PS51158"/>
    </source>
</evidence>
<feature type="region of interest" description="Disordered" evidence="4">
    <location>
        <begin position="416"/>
        <end position="446"/>
    </location>
</feature>
<name>A0A8H5GJS6_9AGAR</name>
<dbReference type="SUPFAM" id="SSF56112">
    <property type="entry name" value="Protein kinase-like (PK-like)"/>
    <property type="match status" value="1"/>
</dbReference>
<keyword evidence="1" id="KW-0723">Serine/threonine-protein kinase</keyword>
<dbReference type="OrthoDB" id="2969033at2759"/>
<dbReference type="Gene3D" id="3.20.200.10">
    <property type="entry name" value="MHCK/EF2 kinase"/>
    <property type="match status" value="1"/>
</dbReference>
<evidence type="ECO:0000256" key="2">
    <source>
        <dbReference type="ARBA" id="ARBA00022679"/>
    </source>
</evidence>
<dbReference type="InterPro" id="IPR011009">
    <property type="entry name" value="Kinase-like_dom_sf"/>
</dbReference>
<feature type="compositionally biased region" description="Low complexity" evidence="4">
    <location>
        <begin position="306"/>
        <end position="316"/>
    </location>
</feature>
<dbReference type="AlphaFoldDB" id="A0A8H5GJS6"/>
<dbReference type="InterPro" id="IPR004166">
    <property type="entry name" value="a-kinase_dom"/>
</dbReference>
<dbReference type="GO" id="GO:0004674">
    <property type="term" value="F:protein serine/threonine kinase activity"/>
    <property type="evidence" value="ECO:0007669"/>
    <property type="project" value="UniProtKB-KW"/>
</dbReference>
<dbReference type="EMBL" id="JAACJM010000023">
    <property type="protein sequence ID" value="KAF5366424.1"/>
    <property type="molecule type" value="Genomic_DNA"/>
</dbReference>
<feature type="region of interest" description="Disordered" evidence="4">
    <location>
        <begin position="306"/>
        <end position="327"/>
    </location>
</feature>
<proteinExistence type="predicted"/>
<evidence type="ECO:0000256" key="4">
    <source>
        <dbReference type="SAM" id="MobiDB-lite"/>
    </source>
</evidence>
<accession>A0A8H5GJS6</accession>
<dbReference type="Proteomes" id="UP000559256">
    <property type="component" value="Unassembled WGS sequence"/>
</dbReference>
<sequence>MSSLYLLLQHYFQLPQAVVHSVVLPLDLFNNVKVVASPSQITVDGIKLWHTSSTPLDQVPEDIQFQFAVKESLKEISTTSKSGLPCTDEDCRTAKGKPRTRSQCCPNQRCASCCRRAFGGCTQHPINGQRSTALASDLSPSPSATASTSEISEPISESESNSAGSQTVIEPRRFARPLTEGWGQALASQHKRYETTRQLAEAETLANQEPHHVQVSSKHPKTLVVADQPLLIEVLSDPKSFVTVYAPKSHKWFSQEVTLPITHDGPCVLLRSYNLEDSDCLNLELEVVRLFGDSHSVLQRSASSALMPMSGSSSSGTPKALDPSTSSRRTFPRKYVVDMVAGLKKLDGLKGVVALKEAFIGAFEGCTFSSSTVYNALKVFRDARKLGLLDKYQAAARTDDGLWSKLVKETKESEGDGKLKSLKKEDSGTLESSTEESQSDDSDDGPDYQVWTVRISHIDYNQFVEYDEEQCLGAHYLLETDGIPLVLTFDNPTCGGIKRVCLGLAALNGKKTPLAVKFFGYKQAPNWWKICSPSLYLTLFTEATRLYQLREAQRAFVAKAEQVGMAITAFEVVETYLVELKTKPTEAEVVMIAQPWIYGQAVNPEELENDETFSAFTHFCYQYFNNERIDVHFQAIRDSGRIYIYDSLSHLILDRSSGKCNFIRSQGRIGIMEHVQKHTCRGKCEKLGLPSMVEA</sequence>
<feature type="compositionally biased region" description="Low complexity" evidence="4">
    <location>
        <begin position="132"/>
        <end position="162"/>
    </location>
</feature>
<dbReference type="PROSITE" id="PS51158">
    <property type="entry name" value="ALPHA_KINASE"/>
    <property type="match status" value="1"/>
</dbReference>
<gene>
    <name evidence="6" type="ORF">D9758_009782</name>
</gene>